<proteinExistence type="predicted"/>
<sequence>MKTVQVRKNAFLVLGLLAFVSVALSGCLKQSSSSTVSPKTYISLLHLAPWAPAVEVYFNNKQASSAISTGSVSSSYSALDPGVYAIGFKKAGGDSVVASLSSSIYDSSQYSTLLLYNLDTTHVGAAKIIDDYSVLTTTSSYIRFFHLAPEMNDVDLYLDGNQASTGRSYADNVSVGYYNQFSPITPGTYNLIVKKAGVDSVIASVSSVTLSAGNAFTIYLRGRKGGTGINAIGVDYLQSVD</sequence>
<name>A0ABX3NP53_9BACT</name>
<organism evidence="2 3">
    <name type="scientific">Niastella koreensis</name>
    <dbReference type="NCBI Taxonomy" id="354356"/>
    <lineage>
        <taxon>Bacteria</taxon>
        <taxon>Pseudomonadati</taxon>
        <taxon>Bacteroidota</taxon>
        <taxon>Chitinophagia</taxon>
        <taxon>Chitinophagales</taxon>
        <taxon>Chitinophagaceae</taxon>
        <taxon>Niastella</taxon>
    </lineage>
</organism>
<dbReference type="EMBL" id="LWBO01000044">
    <property type="protein sequence ID" value="OQP42246.1"/>
    <property type="molecule type" value="Genomic_DNA"/>
</dbReference>
<keyword evidence="3" id="KW-1185">Reference proteome</keyword>
<comment type="caution">
    <text evidence="2">The sequence shown here is derived from an EMBL/GenBank/DDBJ whole genome shotgun (WGS) entry which is preliminary data.</text>
</comment>
<gene>
    <name evidence="2" type="ORF">A4D02_11685</name>
</gene>
<dbReference type="Proteomes" id="UP000192277">
    <property type="component" value="Unassembled WGS sequence"/>
</dbReference>
<evidence type="ECO:0000313" key="3">
    <source>
        <dbReference type="Proteomes" id="UP000192277"/>
    </source>
</evidence>
<feature type="domain" description="DUF4397" evidence="1">
    <location>
        <begin position="41"/>
        <end position="157"/>
    </location>
</feature>
<dbReference type="Pfam" id="PF14344">
    <property type="entry name" value="DUF4397"/>
    <property type="match status" value="1"/>
</dbReference>
<evidence type="ECO:0000259" key="1">
    <source>
        <dbReference type="Pfam" id="PF14344"/>
    </source>
</evidence>
<accession>A0ABX3NP53</accession>
<evidence type="ECO:0000313" key="2">
    <source>
        <dbReference type="EMBL" id="OQP42246.1"/>
    </source>
</evidence>
<protein>
    <recommendedName>
        <fullName evidence="1">DUF4397 domain-containing protein</fullName>
    </recommendedName>
</protein>
<dbReference type="InterPro" id="IPR025510">
    <property type="entry name" value="DUF4397"/>
</dbReference>
<dbReference type="PROSITE" id="PS51257">
    <property type="entry name" value="PROKAR_LIPOPROTEIN"/>
    <property type="match status" value="1"/>
</dbReference>
<reference evidence="2 3" key="1">
    <citation type="submission" date="2016-04" db="EMBL/GenBank/DDBJ databases">
        <authorList>
            <person name="Chen L."/>
            <person name="Zhuang W."/>
            <person name="Wang G."/>
        </authorList>
    </citation>
    <scope>NUCLEOTIDE SEQUENCE [LARGE SCALE GENOMIC DNA]</scope>
    <source>
        <strain evidence="3">GR20</strain>
    </source>
</reference>
<dbReference type="RefSeq" id="WP_014220520.1">
    <property type="nucleotide sequence ID" value="NZ_LWBO01000044.1"/>
</dbReference>